<reference evidence="3" key="1">
    <citation type="submission" date="2022-04" db="EMBL/GenBank/DDBJ databases">
        <title>Desulfatitalea alkaliphila sp. nov., a novel anaerobic sulfate-reducing bacterium isolated from terrestrial mud volcano, Taman Peninsula, Russia.</title>
        <authorList>
            <person name="Khomyakova M.A."/>
            <person name="Merkel A.Y."/>
            <person name="Slobodkin A.I."/>
        </authorList>
    </citation>
    <scope>NUCLEOTIDE SEQUENCE</scope>
    <source>
        <strain evidence="3">M08but</strain>
    </source>
</reference>
<dbReference type="GO" id="GO:0009166">
    <property type="term" value="P:nucleotide catabolic process"/>
    <property type="evidence" value="ECO:0007669"/>
    <property type="project" value="InterPro"/>
</dbReference>
<dbReference type="Proteomes" id="UP001165427">
    <property type="component" value="Unassembled WGS sequence"/>
</dbReference>
<dbReference type="GO" id="GO:0016787">
    <property type="term" value="F:hydrolase activity"/>
    <property type="evidence" value="ECO:0007669"/>
    <property type="project" value="InterPro"/>
</dbReference>
<evidence type="ECO:0008006" key="5">
    <source>
        <dbReference type="Google" id="ProtNLM"/>
    </source>
</evidence>
<comment type="caution">
    <text evidence="3">The sequence shown here is derived from an EMBL/GenBank/DDBJ whole genome shotgun (WGS) entry which is preliminary data.</text>
</comment>
<dbReference type="GO" id="GO:0030288">
    <property type="term" value="C:outer membrane-bounded periplasmic space"/>
    <property type="evidence" value="ECO:0007669"/>
    <property type="project" value="TreeGrafter"/>
</dbReference>
<feature type="region of interest" description="Disordered" evidence="1">
    <location>
        <begin position="344"/>
        <end position="370"/>
    </location>
</feature>
<accession>A0AA41QZR1</accession>
<dbReference type="RefSeq" id="WP_246902660.1">
    <property type="nucleotide sequence ID" value="NZ_JALJRB010000002.1"/>
</dbReference>
<evidence type="ECO:0000313" key="3">
    <source>
        <dbReference type="EMBL" id="MCJ8499387.1"/>
    </source>
</evidence>
<name>A0AA41QZR1_9BACT</name>
<keyword evidence="2" id="KW-0732">Signal</keyword>
<organism evidence="3 4">
    <name type="scientific">Desulfatitalea alkaliphila</name>
    <dbReference type="NCBI Taxonomy" id="2929485"/>
    <lineage>
        <taxon>Bacteria</taxon>
        <taxon>Pseudomonadati</taxon>
        <taxon>Thermodesulfobacteriota</taxon>
        <taxon>Desulfobacteria</taxon>
        <taxon>Desulfobacterales</taxon>
        <taxon>Desulfosarcinaceae</taxon>
        <taxon>Desulfatitalea</taxon>
    </lineage>
</organism>
<dbReference type="EMBL" id="JALJRB010000002">
    <property type="protein sequence ID" value="MCJ8499387.1"/>
    <property type="molecule type" value="Genomic_DNA"/>
</dbReference>
<keyword evidence="4" id="KW-1185">Reference proteome</keyword>
<evidence type="ECO:0000256" key="1">
    <source>
        <dbReference type="SAM" id="MobiDB-lite"/>
    </source>
</evidence>
<dbReference type="Gene3D" id="3.60.21.10">
    <property type="match status" value="1"/>
</dbReference>
<dbReference type="InterPro" id="IPR006179">
    <property type="entry name" value="5_nucleotidase/apyrase"/>
</dbReference>
<proteinExistence type="predicted"/>
<gene>
    <name evidence="3" type="ORF">MRX98_02280</name>
</gene>
<evidence type="ECO:0000256" key="2">
    <source>
        <dbReference type="SAM" id="SignalP"/>
    </source>
</evidence>
<evidence type="ECO:0000313" key="4">
    <source>
        <dbReference type="Proteomes" id="UP001165427"/>
    </source>
</evidence>
<dbReference type="AlphaFoldDB" id="A0AA41QZR1"/>
<dbReference type="PANTHER" id="PTHR11575:SF24">
    <property type="entry name" value="5'-NUCLEOTIDASE"/>
    <property type="match status" value="1"/>
</dbReference>
<dbReference type="PANTHER" id="PTHR11575">
    <property type="entry name" value="5'-NUCLEOTIDASE-RELATED"/>
    <property type="match status" value="1"/>
</dbReference>
<protein>
    <recommendedName>
        <fullName evidence="5">2',3'-cyclic-nucleotide 2'-phosphodiesterase/5'-or 3'-nucleotidase, 5'-nucleotidase family</fullName>
    </recommendedName>
</protein>
<feature type="compositionally biased region" description="Basic and acidic residues" evidence="1">
    <location>
        <begin position="355"/>
        <end position="370"/>
    </location>
</feature>
<dbReference type="SUPFAM" id="SSF56300">
    <property type="entry name" value="Metallo-dependent phosphatases"/>
    <property type="match status" value="1"/>
</dbReference>
<sequence>MHDPTLQRFPREIAAYLRRTALLALLALAFVAGPVPAMAGDAAPSQRLRILVTGNLQGTLLPTWHCTGESIGGLPRRMSFVHFLRQESAEEAVPLLLIDNGAFFGRESEFQLFYAEFYAAVFNRMGYDVINLGAPELTQGDAVIDRMVQPAGFSLIGGNVRRKAADTPWRPYMVKTIGGVRVAMIGMVGPDRLAASGGVESGPPHQALRTLIEEIGDQADLVILMAQMTPFQAAALTEDIPGVDITVTGFSSDPFHDETPAGMLLMSPGSNGQFVGVLDVEVDLGRKNGTAPRADVTFFALDESLPDDPSFFDMTQALNDQIDNARAEAYALRKIIGQQKASSMVEETRNMSPEEFLKNYDHRLNRKQEQ</sequence>
<feature type="signal peptide" evidence="2">
    <location>
        <begin position="1"/>
        <end position="39"/>
    </location>
</feature>
<dbReference type="InterPro" id="IPR029052">
    <property type="entry name" value="Metallo-depent_PP-like"/>
</dbReference>
<feature type="chain" id="PRO_5041391672" description="2',3'-cyclic-nucleotide 2'-phosphodiesterase/5'-or 3'-nucleotidase, 5'-nucleotidase family" evidence="2">
    <location>
        <begin position="40"/>
        <end position="370"/>
    </location>
</feature>